<evidence type="ECO:0000313" key="2">
    <source>
        <dbReference type="Proteomes" id="UP000286928"/>
    </source>
</evidence>
<proteinExistence type="predicted"/>
<evidence type="ECO:0000313" key="1">
    <source>
        <dbReference type="EMBL" id="RTH32370.1"/>
    </source>
</evidence>
<organism evidence="1 2">
    <name type="scientific">Thermus scotoductus</name>
    <dbReference type="NCBI Taxonomy" id="37636"/>
    <lineage>
        <taxon>Bacteria</taxon>
        <taxon>Thermotogati</taxon>
        <taxon>Deinococcota</taxon>
        <taxon>Deinococci</taxon>
        <taxon>Thermales</taxon>
        <taxon>Thermaceae</taxon>
        <taxon>Thermus</taxon>
    </lineage>
</organism>
<sequence>MARAGALLILALVLAGCEPPAARWEGEVPLSVFQGPGLPLAPAQGDPEPLGVRVYLYRSGQQVWARLWTGVGLAAW</sequence>
<dbReference type="AlphaFoldDB" id="A0A430S9A8"/>
<name>A0A430S9A8_THESC</name>
<reference evidence="1 2" key="1">
    <citation type="journal article" date="2019" name="Extremophiles">
        <title>Biogeography of thermophiles and predominance of Thermus scotoductus in domestic water heaters.</title>
        <authorList>
            <person name="Wilpiszeski R.L."/>
            <person name="Zhang Z."/>
            <person name="House C.H."/>
        </authorList>
    </citation>
    <scope>NUCLEOTIDE SEQUENCE [LARGE SCALE GENOMIC DNA]</scope>
    <source>
        <strain evidence="1 2">20_S20</strain>
    </source>
</reference>
<dbReference type="Proteomes" id="UP000286928">
    <property type="component" value="Unassembled WGS sequence"/>
</dbReference>
<dbReference type="EMBL" id="PEMD01000178">
    <property type="protein sequence ID" value="RTH32370.1"/>
    <property type="molecule type" value="Genomic_DNA"/>
</dbReference>
<accession>A0A430S9A8</accession>
<protein>
    <submittedName>
        <fullName evidence="1">Uncharacterized protein</fullName>
    </submittedName>
</protein>
<comment type="caution">
    <text evidence="1">The sequence shown here is derived from an EMBL/GenBank/DDBJ whole genome shotgun (WGS) entry which is preliminary data.</text>
</comment>
<feature type="non-terminal residue" evidence="1">
    <location>
        <position position="76"/>
    </location>
</feature>
<gene>
    <name evidence="1" type="ORF">CSW33_06290</name>
</gene>
<dbReference type="PROSITE" id="PS51257">
    <property type="entry name" value="PROKAR_LIPOPROTEIN"/>
    <property type="match status" value="1"/>
</dbReference>